<dbReference type="EMBL" id="UNSC01000010">
    <property type="protein sequence ID" value="SZD74292.1"/>
    <property type="molecule type" value="Genomic_DNA"/>
</dbReference>
<accession>A0A383U2Z1</accession>
<dbReference type="OrthoDB" id="5432776at2"/>
<protein>
    <recommendedName>
        <fullName evidence="3">DUF4177 domain-containing protein</fullName>
    </recommendedName>
</protein>
<evidence type="ECO:0000313" key="1">
    <source>
        <dbReference type="EMBL" id="SZD74292.1"/>
    </source>
</evidence>
<gene>
    <name evidence="1" type="ORF">SAMEA104719789_01718</name>
</gene>
<keyword evidence="2" id="KW-1185">Reference proteome</keyword>
<dbReference type="AlphaFoldDB" id="A0A383U2Z1"/>
<proteinExistence type="predicted"/>
<evidence type="ECO:0000313" key="2">
    <source>
        <dbReference type="Proteomes" id="UP000262142"/>
    </source>
</evidence>
<sequence>MKKFEYKTYAFDTINASKTINDSVNFNTESLEPILNQFGNEGWELVSSTRSHSTSGQTVKILLIFKREK</sequence>
<organism evidence="1 2">
    <name type="scientific">Candidatus Ornithobacterium hominis</name>
    <dbReference type="NCBI Taxonomy" id="2497989"/>
    <lineage>
        <taxon>Bacteria</taxon>
        <taxon>Pseudomonadati</taxon>
        <taxon>Bacteroidota</taxon>
        <taxon>Flavobacteriia</taxon>
        <taxon>Flavobacteriales</taxon>
        <taxon>Weeksellaceae</taxon>
        <taxon>Ornithobacterium</taxon>
    </lineage>
</organism>
<reference evidence="1 2" key="1">
    <citation type="submission" date="2018-09" db="EMBL/GenBank/DDBJ databases">
        <authorList>
            <consortium name="Pathogen Informatics"/>
        </authorList>
    </citation>
    <scope>NUCLEOTIDE SEQUENCE [LARGE SCALE GENOMIC DNA]</scope>
    <source>
        <strain evidence="1 2">OH-22767</strain>
    </source>
</reference>
<name>A0A383U2Z1_9FLAO</name>
<dbReference type="Proteomes" id="UP000262142">
    <property type="component" value="Unassembled WGS sequence"/>
</dbReference>
<evidence type="ECO:0008006" key="3">
    <source>
        <dbReference type="Google" id="ProtNLM"/>
    </source>
</evidence>
<dbReference type="InterPro" id="IPR025234">
    <property type="entry name" value="YjzH-like"/>
</dbReference>
<dbReference type="RefSeq" id="WP_119059861.1">
    <property type="nucleotide sequence ID" value="NZ_UNSC01000010.1"/>
</dbReference>
<dbReference type="Pfam" id="PF13783">
    <property type="entry name" value="DUF4177"/>
    <property type="match status" value="1"/>
</dbReference>